<accession>A0A0E9WZX9</accession>
<evidence type="ECO:0000313" key="1">
    <source>
        <dbReference type="EMBL" id="JAH94998.1"/>
    </source>
</evidence>
<proteinExistence type="predicted"/>
<name>A0A0E9WZX9_ANGAN</name>
<dbReference type="EMBL" id="GBXM01013579">
    <property type="protein sequence ID" value="JAH94998.1"/>
    <property type="molecule type" value="Transcribed_RNA"/>
</dbReference>
<sequence length="52" mass="5832">MFALVFTLGQQPDSPEHLRLHPAHQWLRGAPSPSLIHSQFAPWGALQAGQFR</sequence>
<reference evidence="1" key="1">
    <citation type="submission" date="2014-11" db="EMBL/GenBank/DDBJ databases">
        <authorList>
            <person name="Amaro Gonzalez C."/>
        </authorList>
    </citation>
    <scope>NUCLEOTIDE SEQUENCE</scope>
</reference>
<protein>
    <submittedName>
        <fullName evidence="1">Uncharacterized protein</fullName>
    </submittedName>
</protein>
<organism evidence="1">
    <name type="scientific">Anguilla anguilla</name>
    <name type="common">European freshwater eel</name>
    <name type="synonym">Muraena anguilla</name>
    <dbReference type="NCBI Taxonomy" id="7936"/>
    <lineage>
        <taxon>Eukaryota</taxon>
        <taxon>Metazoa</taxon>
        <taxon>Chordata</taxon>
        <taxon>Craniata</taxon>
        <taxon>Vertebrata</taxon>
        <taxon>Euteleostomi</taxon>
        <taxon>Actinopterygii</taxon>
        <taxon>Neopterygii</taxon>
        <taxon>Teleostei</taxon>
        <taxon>Anguilliformes</taxon>
        <taxon>Anguillidae</taxon>
        <taxon>Anguilla</taxon>
    </lineage>
</organism>
<dbReference type="AlphaFoldDB" id="A0A0E9WZX9"/>
<reference evidence="1" key="2">
    <citation type="journal article" date="2015" name="Fish Shellfish Immunol.">
        <title>Early steps in the European eel (Anguilla anguilla)-Vibrio vulnificus interaction in the gills: Role of the RtxA13 toxin.</title>
        <authorList>
            <person name="Callol A."/>
            <person name="Pajuelo D."/>
            <person name="Ebbesson L."/>
            <person name="Teles M."/>
            <person name="MacKenzie S."/>
            <person name="Amaro C."/>
        </authorList>
    </citation>
    <scope>NUCLEOTIDE SEQUENCE</scope>
</reference>